<evidence type="ECO:0000259" key="2">
    <source>
        <dbReference type="Pfam" id="PF18932"/>
    </source>
</evidence>
<feature type="region of interest" description="Disordered" evidence="1">
    <location>
        <begin position="80"/>
        <end position="106"/>
    </location>
</feature>
<sequence>MSDHDEEQPDVKRDTERDGVTLQEDRASKSAKAKETRRNALGKKKSKPGVGGLDPALGLPPINKLKLSKSAGVGYGQPPAEHRFQPGVSGNPRGRPIGAKTRRLSPDGYRFHEGLRAELERSVKYRENGEDREMPAIQAVIRQHINKAMQGVIGSARLIVDAAGQVENYDRRQHERLIETMIEYKQSHETRLRALERNPDRAQAAEIPLPHPDHIEVDFVSGEVLLKGPATEAERYALEKAWELRERFREYVKAADEILESETCETTRKFLIEARQKLVEQIQLFTDALGDGEDGSRE</sequence>
<feature type="domain" description="DUF5681" evidence="2">
    <location>
        <begin position="81"/>
        <end position="162"/>
    </location>
</feature>
<comment type="caution">
    <text evidence="3">The sequence shown here is derived from an EMBL/GenBank/DDBJ whole genome shotgun (WGS) entry which is preliminary data.</text>
</comment>
<dbReference type="Proteomes" id="UP001209535">
    <property type="component" value="Unassembled WGS sequence"/>
</dbReference>
<feature type="region of interest" description="Disordered" evidence="1">
    <location>
        <begin position="1"/>
        <end position="62"/>
    </location>
</feature>
<gene>
    <name evidence="3" type="ORF">OEZ60_01755</name>
</gene>
<feature type="compositionally biased region" description="Basic and acidic residues" evidence="1">
    <location>
        <begin position="1"/>
        <end position="38"/>
    </location>
</feature>
<protein>
    <submittedName>
        <fullName evidence="3">DUF5681 domain-containing protein</fullName>
    </submittedName>
</protein>
<organism evidence="3 4">
    <name type="scientific">Albidovulum salinarum</name>
    <dbReference type="NCBI Taxonomy" id="2984153"/>
    <lineage>
        <taxon>Bacteria</taxon>
        <taxon>Pseudomonadati</taxon>
        <taxon>Pseudomonadota</taxon>
        <taxon>Alphaproteobacteria</taxon>
        <taxon>Rhodobacterales</taxon>
        <taxon>Paracoccaceae</taxon>
        <taxon>Albidovulum</taxon>
    </lineage>
</organism>
<accession>A0ABT2WZ74</accession>
<keyword evidence="4" id="KW-1185">Reference proteome</keyword>
<evidence type="ECO:0000313" key="3">
    <source>
        <dbReference type="EMBL" id="MCU9846725.1"/>
    </source>
</evidence>
<reference evidence="3 4" key="1">
    <citation type="submission" date="2022-10" db="EMBL/GenBank/DDBJ databases">
        <title>Defluviimonas sp. nov., isolated from ocean surface sediments.</title>
        <authorList>
            <person name="He W."/>
            <person name="Wang L."/>
            <person name="Zhang D.-F."/>
        </authorList>
    </citation>
    <scope>NUCLEOTIDE SEQUENCE [LARGE SCALE GENOMIC DNA]</scope>
    <source>
        <strain evidence="3 4">WL0024</strain>
    </source>
</reference>
<evidence type="ECO:0000256" key="1">
    <source>
        <dbReference type="SAM" id="MobiDB-lite"/>
    </source>
</evidence>
<proteinExistence type="predicted"/>
<dbReference type="InterPro" id="IPR043736">
    <property type="entry name" value="DUF5681"/>
</dbReference>
<name>A0ABT2WZ74_9RHOB</name>
<dbReference type="RefSeq" id="WP_263332599.1">
    <property type="nucleotide sequence ID" value="NZ_JAOVQO010000001.1"/>
</dbReference>
<dbReference type="Pfam" id="PF18932">
    <property type="entry name" value="DUF5681"/>
    <property type="match status" value="1"/>
</dbReference>
<dbReference type="EMBL" id="JAOVQO010000001">
    <property type="protein sequence ID" value="MCU9846725.1"/>
    <property type="molecule type" value="Genomic_DNA"/>
</dbReference>
<evidence type="ECO:0000313" key="4">
    <source>
        <dbReference type="Proteomes" id="UP001209535"/>
    </source>
</evidence>